<dbReference type="InterPro" id="IPR039417">
    <property type="entry name" value="Peptidase_C1A_papain-like"/>
</dbReference>
<evidence type="ECO:0000313" key="3">
    <source>
        <dbReference type="EMBL" id="GLC57976.1"/>
    </source>
</evidence>
<dbReference type="GO" id="GO:0008234">
    <property type="term" value="F:cysteine-type peptidase activity"/>
    <property type="evidence" value="ECO:0007669"/>
    <property type="project" value="InterPro"/>
</dbReference>
<dbReference type="PROSITE" id="PS00639">
    <property type="entry name" value="THIOL_PROTEASE_HIS"/>
    <property type="match status" value="1"/>
</dbReference>
<dbReference type="SMART" id="SM00645">
    <property type="entry name" value="Pept_C1"/>
    <property type="match status" value="1"/>
</dbReference>
<feature type="domain" description="Peptidase C1A papain C-terminal" evidence="2">
    <location>
        <begin position="7"/>
        <end position="180"/>
    </location>
</feature>
<dbReference type="AlphaFoldDB" id="A0A9W6F6X6"/>
<dbReference type="InterPro" id="IPR025660">
    <property type="entry name" value="Pept_his_AS"/>
</dbReference>
<name>A0A9W6F6X6_9CHLO</name>
<keyword evidence="4" id="KW-1185">Reference proteome</keyword>
<dbReference type="Pfam" id="PF00112">
    <property type="entry name" value="Peptidase_C1"/>
    <property type="match status" value="1"/>
</dbReference>
<dbReference type="InterPro" id="IPR000668">
    <property type="entry name" value="Peptidase_C1A_C"/>
</dbReference>
<dbReference type="EMBL" id="BRXU01000020">
    <property type="protein sequence ID" value="GLC57976.1"/>
    <property type="molecule type" value="Genomic_DNA"/>
</dbReference>
<gene>
    <name evidence="3" type="primary">PLESTB001966</name>
    <name evidence="3" type="ORF">PLESTB_001300900</name>
</gene>
<reference evidence="3 4" key="1">
    <citation type="journal article" date="2023" name="Commun. Biol.">
        <title>Reorganization of the ancestral sex-determining regions during the evolution of trioecy in Pleodorina starrii.</title>
        <authorList>
            <person name="Takahashi K."/>
            <person name="Suzuki S."/>
            <person name="Kawai-Toyooka H."/>
            <person name="Yamamoto K."/>
            <person name="Hamaji T."/>
            <person name="Ootsuki R."/>
            <person name="Yamaguchi H."/>
            <person name="Kawachi M."/>
            <person name="Higashiyama T."/>
            <person name="Nozaki H."/>
        </authorList>
    </citation>
    <scope>NUCLEOTIDE SEQUENCE [LARGE SCALE GENOMIC DNA]</scope>
    <source>
        <strain evidence="3 4">NIES-4479</strain>
    </source>
</reference>
<organism evidence="3 4">
    <name type="scientific">Pleodorina starrii</name>
    <dbReference type="NCBI Taxonomy" id="330485"/>
    <lineage>
        <taxon>Eukaryota</taxon>
        <taxon>Viridiplantae</taxon>
        <taxon>Chlorophyta</taxon>
        <taxon>core chlorophytes</taxon>
        <taxon>Chlorophyceae</taxon>
        <taxon>CS clade</taxon>
        <taxon>Chlamydomonadales</taxon>
        <taxon>Volvocaceae</taxon>
        <taxon>Pleodorina</taxon>
    </lineage>
</organism>
<evidence type="ECO:0000259" key="2">
    <source>
        <dbReference type="SMART" id="SM00645"/>
    </source>
</evidence>
<evidence type="ECO:0000256" key="1">
    <source>
        <dbReference type="ARBA" id="ARBA00008455"/>
    </source>
</evidence>
<comment type="caution">
    <text evidence="3">The sequence shown here is derived from an EMBL/GenBank/DDBJ whole genome shotgun (WGS) entry which is preliminary data.</text>
</comment>
<dbReference type="GO" id="GO:0006508">
    <property type="term" value="P:proteolysis"/>
    <property type="evidence" value="ECO:0007669"/>
    <property type="project" value="InterPro"/>
</dbReference>
<dbReference type="PANTHER" id="PTHR12411">
    <property type="entry name" value="CYSTEINE PROTEASE FAMILY C1-RELATED"/>
    <property type="match status" value="1"/>
</dbReference>
<dbReference type="Proteomes" id="UP001165080">
    <property type="component" value="Unassembled WGS sequence"/>
</dbReference>
<sequence length="240" mass="26091">MDKFDGQMTDIDVFIQSPCWAGIHMHAGDPWGALQYVVDAGGIAEEGTYPYTAEPGFCRTLGGGGNQSSAAAEEVVPLLVGRFSQVLQVPPRDDKALMEVLLRHGPVSVAIDPQPDFIFYSDGVYFNRKCGTAVEDLTHGVVLMGYGTTDDGVEYWVIKNSWSSDWGMNGVDGCVGVVPKRVCCMERQRRRRRATSSSKPPAAASLACASGLLHLASECLSHRLRSKLSRSVPMHRPWGS</sequence>
<proteinExistence type="inferred from homology"/>
<dbReference type="SUPFAM" id="SSF54001">
    <property type="entry name" value="Cysteine proteinases"/>
    <property type="match status" value="1"/>
</dbReference>
<dbReference type="Gene3D" id="3.90.70.10">
    <property type="entry name" value="Cysteine proteinases"/>
    <property type="match status" value="1"/>
</dbReference>
<dbReference type="InterPro" id="IPR038765">
    <property type="entry name" value="Papain-like_cys_pep_sf"/>
</dbReference>
<evidence type="ECO:0000313" key="4">
    <source>
        <dbReference type="Proteomes" id="UP001165080"/>
    </source>
</evidence>
<accession>A0A9W6F6X6</accession>
<protein>
    <recommendedName>
        <fullName evidence="2">Peptidase C1A papain C-terminal domain-containing protein</fullName>
    </recommendedName>
</protein>
<dbReference type="InterPro" id="IPR013128">
    <property type="entry name" value="Peptidase_C1A"/>
</dbReference>
<comment type="similarity">
    <text evidence="1">Belongs to the peptidase C1 family.</text>
</comment>
<dbReference type="CDD" id="cd02248">
    <property type="entry name" value="Peptidase_C1A"/>
    <property type="match status" value="1"/>
</dbReference>